<feature type="domain" description="N-acetyltransferase" evidence="3">
    <location>
        <begin position="6"/>
        <end position="159"/>
    </location>
</feature>
<dbReference type="RefSeq" id="WP_047099837.1">
    <property type="nucleotide sequence ID" value="NZ_CP006644.1"/>
</dbReference>
<dbReference type="InterPro" id="IPR000182">
    <property type="entry name" value="GNAT_dom"/>
</dbReference>
<dbReference type="Proteomes" id="UP000018851">
    <property type="component" value="Chromosome"/>
</dbReference>
<reference evidence="4 5" key="1">
    <citation type="submission" date="2013-07" db="EMBL/GenBank/DDBJ databases">
        <title>Completed genome of Sphingomonas sanxanigenens NX02.</title>
        <authorList>
            <person name="Ma T."/>
            <person name="Huang H."/>
            <person name="Wu M."/>
            <person name="Li X."/>
            <person name="Li G."/>
        </authorList>
    </citation>
    <scope>NUCLEOTIDE SEQUENCE [LARGE SCALE GENOMIC DNA]</scope>
    <source>
        <strain evidence="4 5">NX02</strain>
    </source>
</reference>
<dbReference type="OrthoDB" id="8221829at2"/>
<dbReference type="EMBL" id="CP006644">
    <property type="protein sequence ID" value="AHE56123.1"/>
    <property type="molecule type" value="Genomic_DNA"/>
</dbReference>
<dbReference type="PROSITE" id="PS51186">
    <property type="entry name" value="GNAT"/>
    <property type="match status" value="1"/>
</dbReference>
<dbReference type="AlphaFoldDB" id="W0AIK6"/>
<evidence type="ECO:0000256" key="2">
    <source>
        <dbReference type="ARBA" id="ARBA00023315"/>
    </source>
</evidence>
<dbReference type="eggNOG" id="COG1247">
    <property type="taxonomic scope" value="Bacteria"/>
</dbReference>
<keyword evidence="1" id="KW-0808">Transferase</keyword>
<evidence type="ECO:0000313" key="4">
    <source>
        <dbReference type="EMBL" id="AHE56123.1"/>
    </source>
</evidence>
<dbReference type="PATRIC" id="fig|1123269.5.peg.4403"/>
<dbReference type="CDD" id="cd04301">
    <property type="entry name" value="NAT_SF"/>
    <property type="match status" value="1"/>
</dbReference>
<dbReference type="Pfam" id="PF00583">
    <property type="entry name" value="Acetyltransf_1"/>
    <property type="match status" value="1"/>
</dbReference>
<dbReference type="InterPro" id="IPR050832">
    <property type="entry name" value="Bact_Acetyltransf"/>
</dbReference>
<keyword evidence="2" id="KW-0012">Acyltransferase</keyword>
<dbReference type="STRING" id="1123269.NX02_22520"/>
<keyword evidence="5" id="KW-1185">Reference proteome</keyword>
<dbReference type="Gene3D" id="3.40.630.30">
    <property type="match status" value="1"/>
</dbReference>
<proteinExistence type="predicted"/>
<dbReference type="PANTHER" id="PTHR43877:SF1">
    <property type="entry name" value="ACETYLTRANSFERASE"/>
    <property type="match status" value="1"/>
</dbReference>
<evidence type="ECO:0000256" key="1">
    <source>
        <dbReference type="ARBA" id="ARBA00022679"/>
    </source>
</evidence>
<sequence>MGDIDYQLRALGRNDLEAMQRFAAELPEHDLLFLGRDLRHPKVIEAWLRAISEGEIVSLLAEDQGRIAGTSAIIRDPLGWSAHVGEIRLLVAVDYRGKGVGRILLQETFRIALEMGLTKLTAQMTADQTAAIALFESLGFRGEAMLRNQVRDREGQLHDIAVLSHDVARVARQLRAMGVVTS</sequence>
<protein>
    <recommendedName>
        <fullName evidence="3">N-acetyltransferase domain-containing protein</fullName>
    </recommendedName>
</protein>
<dbReference type="GO" id="GO:0016747">
    <property type="term" value="F:acyltransferase activity, transferring groups other than amino-acyl groups"/>
    <property type="evidence" value="ECO:0007669"/>
    <property type="project" value="InterPro"/>
</dbReference>
<dbReference type="PANTHER" id="PTHR43877">
    <property type="entry name" value="AMINOALKYLPHOSPHONATE N-ACETYLTRANSFERASE-RELATED-RELATED"/>
    <property type="match status" value="1"/>
</dbReference>
<gene>
    <name evidence="4" type="ORF">NX02_22520</name>
</gene>
<dbReference type="SUPFAM" id="SSF55729">
    <property type="entry name" value="Acyl-CoA N-acyltransferases (Nat)"/>
    <property type="match status" value="1"/>
</dbReference>
<organism evidence="4 5">
    <name type="scientific">Sphingomonas sanxanigenens DSM 19645 = NX02</name>
    <dbReference type="NCBI Taxonomy" id="1123269"/>
    <lineage>
        <taxon>Bacteria</taxon>
        <taxon>Pseudomonadati</taxon>
        <taxon>Pseudomonadota</taxon>
        <taxon>Alphaproteobacteria</taxon>
        <taxon>Sphingomonadales</taxon>
        <taxon>Sphingomonadaceae</taxon>
        <taxon>Sphingomonas</taxon>
    </lineage>
</organism>
<evidence type="ECO:0000313" key="5">
    <source>
        <dbReference type="Proteomes" id="UP000018851"/>
    </source>
</evidence>
<evidence type="ECO:0000259" key="3">
    <source>
        <dbReference type="PROSITE" id="PS51186"/>
    </source>
</evidence>
<name>W0AIK6_9SPHN</name>
<dbReference type="HOGENOM" id="CLU_119400_0_0_5"/>
<accession>W0AIK6</accession>
<dbReference type="KEGG" id="ssan:NX02_22520"/>
<dbReference type="InterPro" id="IPR016181">
    <property type="entry name" value="Acyl_CoA_acyltransferase"/>
</dbReference>